<organism evidence="16 17">
    <name type="scientific">Pseudomonas flexibilis</name>
    <dbReference type="NCBI Taxonomy" id="706570"/>
    <lineage>
        <taxon>Bacteria</taxon>
        <taxon>Pseudomonadati</taxon>
        <taxon>Pseudomonadota</taxon>
        <taxon>Gammaproteobacteria</taxon>
        <taxon>Pseudomonadales</taxon>
        <taxon>Pseudomonadaceae</taxon>
        <taxon>Pseudomonas</taxon>
    </lineage>
</organism>
<evidence type="ECO:0000256" key="8">
    <source>
        <dbReference type="ARBA" id="ARBA00022777"/>
    </source>
</evidence>
<gene>
    <name evidence="16" type="ORF">PT85_16200</name>
</gene>
<evidence type="ECO:0000256" key="6">
    <source>
        <dbReference type="ARBA" id="ARBA00022692"/>
    </source>
</evidence>
<evidence type="ECO:0000256" key="9">
    <source>
        <dbReference type="ARBA" id="ARBA00022840"/>
    </source>
</evidence>
<feature type="domain" description="Histidine kinase" evidence="14">
    <location>
        <begin position="231"/>
        <end position="441"/>
    </location>
</feature>
<dbReference type="InterPro" id="IPR036890">
    <property type="entry name" value="HATPase_C_sf"/>
</dbReference>
<keyword evidence="10 13" id="KW-1133">Transmembrane helix</keyword>
<dbReference type="SMART" id="SM00388">
    <property type="entry name" value="HisKA"/>
    <property type="match status" value="1"/>
</dbReference>
<dbReference type="InterPro" id="IPR013727">
    <property type="entry name" value="2CSK_N"/>
</dbReference>
<dbReference type="InterPro" id="IPR036097">
    <property type="entry name" value="HisK_dim/P_sf"/>
</dbReference>
<dbReference type="SMART" id="SM00387">
    <property type="entry name" value="HATPase_c"/>
    <property type="match status" value="1"/>
</dbReference>
<keyword evidence="11" id="KW-0902">Two-component regulatory system</keyword>
<feature type="domain" description="HAMP" evidence="15">
    <location>
        <begin position="171"/>
        <end position="223"/>
    </location>
</feature>
<evidence type="ECO:0000256" key="5">
    <source>
        <dbReference type="ARBA" id="ARBA00022679"/>
    </source>
</evidence>
<protein>
    <recommendedName>
        <fullName evidence="3">histidine kinase</fullName>
        <ecNumber evidence="3">2.7.13.3</ecNumber>
    </recommendedName>
</protein>
<keyword evidence="4" id="KW-0597">Phosphoprotein</keyword>
<dbReference type="PANTHER" id="PTHR45436">
    <property type="entry name" value="SENSOR HISTIDINE KINASE YKOH"/>
    <property type="match status" value="1"/>
</dbReference>
<sequence>MSLRLRAVLITGIALVLLWGAAAGWMLRGAEANLERTLDGRLAMSARMVAGLLERTALSPHSTPADFADAVQVGGGEGIECEIRTLRGEILARTTSGAHRGFDALPAGFTTRDVQGEQWRIYVLNAGGYQITTADRLDQRTQLVRDLLSAVGVPFLVALFGGLVALWIGIGRGLSPLNGLRQQLRARQIDDTTPLAVAHAPAELRTVLDAMNGLLERLSRTLSSQRAFTDAAAHELRTPLTVIDTHLQVARLSEGDDAQASLSNAEEGVKRLRHTLDQMAILARTEAPVAPADRCESVLESVTGVIMQIDHTAPGRLRLSTTGTDAAAPMPRSMLETAVRNLVDNAMRYSPHAIEVDVHVEHAHHRCRIDIADRGPGLSPEQVAQIGRRFWRGDQGRQRQDGAGLGISIVRAILERFGGTLNLKPRPDGGLVAELVIPLASDAQGCTSR</sequence>
<evidence type="ECO:0000313" key="17">
    <source>
        <dbReference type="Proteomes" id="UP000030980"/>
    </source>
</evidence>
<dbReference type="Gene3D" id="1.10.287.130">
    <property type="match status" value="1"/>
</dbReference>
<dbReference type="InterPro" id="IPR004358">
    <property type="entry name" value="Sig_transdc_His_kin-like_C"/>
</dbReference>
<keyword evidence="7" id="KW-0547">Nucleotide-binding</keyword>
<dbReference type="STRING" id="706570.PT85_16200"/>
<dbReference type="Pfam" id="PF08521">
    <property type="entry name" value="2CSK_N"/>
    <property type="match status" value="1"/>
</dbReference>
<evidence type="ECO:0000256" key="3">
    <source>
        <dbReference type="ARBA" id="ARBA00012438"/>
    </source>
</evidence>
<dbReference type="PANTHER" id="PTHR45436:SF14">
    <property type="entry name" value="SENSOR PROTEIN QSEC"/>
    <property type="match status" value="1"/>
</dbReference>
<keyword evidence="17" id="KW-1185">Reference proteome</keyword>
<keyword evidence="5" id="KW-0808">Transferase</keyword>
<dbReference type="InterPro" id="IPR005467">
    <property type="entry name" value="His_kinase_dom"/>
</dbReference>
<keyword evidence="6 13" id="KW-0812">Transmembrane</keyword>
<evidence type="ECO:0000256" key="2">
    <source>
        <dbReference type="ARBA" id="ARBA00004141"/>
    </source>
</evidence>
<proteinExistence type="predicted"/>
<keyword evidence="12 13" id="KW-0472">Membrane</keyword>
<dbReference type="RefSeq" id="WP_039607240.1">
    <property type="nucleotide sequence ID" value="NZ_FMUP01000011.1"/>
</dbReference>
<dbReference type="SUPFAM" id="SSF55874">
    <property type="entry name" value="ATPase domain of HSP90 chaperone/DNA topoisomerase II/histidine kinase"/>
    <property type="match status" value="1"/>
</dbReference>
<keyword evidence="9" id="KW-0067">ATP-binding</keyword>
<dbReference type="AlphaFoldDB" id="A0A0B3BGK4"/>
<dbReference type="PROSITE" id="PS50885">
    <property type="entry name" value="HAMP"/>
    <property type="match status" value="1"/>
</dbReference>
<evidence type="ECO:0000256" key="4">
    <source>
        <dbReference type="ARBA" id="ARBA00022553"/>
    </source>
</evidence>
<keyword evidence="8 16" id="KW-0418">Kinase</keyword>
<name>A0A0B3BGK4_9PSED</name>
<evidence type="ECO:0000256" key="1">
    <source>
        <dbReference type="ARBA" id="ARBA00000085"/>
    </source>
</evidence>
<dbReference type="Gene3D" id="3.30.565.10">
    <property type="entry name" value="Histidine kinase-like ATPase, C-terminal domain"/>
    <property type="match status" value="1"/>
</dbReference>
<evidence type="ECO:0000256" key="13">
    <source>
        <dbReference type="SAM" id="Phobius"/>
    </source>
</evidence>
<dbReference type="Proteomes" id="UP000030980">
    <property type="component" value="Unassembled WGS sequence"/>
</dbReference>
<dbReference type="PRINTS" id="PR00344">
    <property type="entry name" value="BCTRLSENSOR"/>
</dbReference>
<dbReference type="EMBL" id="JTAK01000008">
    <property type="protein sequence ID" value="KHO63618.1"/>
    <property type="molecule type" value="Genomic_DNA"/>
</dbReference>
<comment type="catalytic activity">
    <reaction evidence="1">
        <text>ATP + protein L-histidine = ADP + protein N-phospho-L-histidine.</text>
        <dbReference type="EC" id="2.7.13.3"/>
    </reaction>
</comment>
<dbReference type="SUPFAM" id="SSF47384">
    <property type="entry name" value="Homodimeric domain of signal transducing histidine kinase"/>
    <property type="match status" value="1"/>
</dbReference>
<feature type="transmembrane region" description="Helical" evidence="13">
    <location>
        <begin position="147"/>
        <end position="170"/>
    </location>
</feature>
<dbReference type="GO" id="GO:0000155">
    <property type="term" value="F:phosphorelay sensor kinase activity"/>
    <property type="evidence" value="ECO:0007669"/>
    <property type="project" value="InterPro"/>
</dbReference>
<evidence type="ECO:0000313" key="16">
    <source>
        <dbReference type="EMBL" id="KHO63618.1"/>
    </source>
</evidence>
<dbReference type="InterPro" id="IPR003660">
    <property type="entry name" value="HAMP_dom"/>
</dbReference>
<evidence type="ECO:0000256" key="11">
    <source>
        <dbReference type="ARBA" id="ARBA00023012"/>
    </source>
</evidence>
<reference evidence="16 17" key="1">
    <citation type="submission" date="2014-11" db="EMBL/GenBank/DDBJ databases">
        <title>Genome sequence of Pseudomonas tuomuerensis JCM 14085.</title>
        <authorList>
            <person name="Shin S.-K."/>
            <person name="Yi H."/>
        </authorList>
    </citation>
    <scope>NUCLEOTIDE SEQUENCE [LARGE SCALE GENOMIC DNA]</scope>
    <source>
        <strain evidence="16 17">JCM 14085</strain>
    </source>
</reference>
<evidence type="ECO:0000256" key="12">
    <source>
        <dbReference type="ARBA" id="ARBA00023136"/>
    </source>
</evidence>
<dbReference type="Pfam" id="PF02518">
    <property type="entry name" value="HATPase_c"/>
    <property type="match status" value="1"/>
</dbReference>
<dbReference type="InterPro" id="IPR050428">
    <property type="entry name" value="TCS_sensor_his_kinase"/>
</dbReference>
<evidence type="ECO:0000259" key="15">
    <source>
        <dbReference type="PROSITE" id="PS50885"/>
    </source>
</evidence>
<dbReference type="InterPro" id="IPR003661">
    <property type="entry name" value="HisK_dim/P_dom"/>
</dbReference>
<dbReference type="Pfam" id="PF00512">
    <property type="entry name" value="HisKA"/>
    <property type="match status" value="1"/>
</dbReference>
<evidence type="ECO:0000259" key="14">
    <source>
        <dbReference type="PROSITE" id="PS50109"/>
    </source>
</evidence>
<comment type="subcellular location">
    <subcellularLocation>
        <location evidence="2">Membrane</location>
        <topology evidence="2">Multi-pass membrane protein</topology>
    </subcellularLocation>
</comment>
<dbReference type="CDD" id="cd00082">
    <property type="entry name" value="HisKA"/>
    <property type="match status" value="1"/>
</dbReference>
<dbReference type="GO" id="GO:0005524">
    <property type="term" value="F:ATP binding"/>
    <property type="evidence" value="ECO:0007669"/>
    <property type="project" value="UniProtKB-KW"/>
</dbReference>
<evidence type="ECO:0000256" key="7">
    <source>
        <dbReference type="ARBA" id="ARBA00022741"/>
    </source>
</evidence>
<dbReference type="CDD" id="cd00075">
    <property type="entry name" value="HATPase"/>
    <property type="match status" value="1"/>
</dbReference>
<accession>A0A0B3BGK4</accession>
<dbReference type="OrthoDB" id="9809766at2"/>
<comment type="caution">
    <text evidence="16">The sequence shown here is derived from an EMBL/GenBank/DDBJ whole genome shotgun (WGS) entry which is preliminary data.</text>
</comment>
<dbReference type="PROSITE" id="PS50109">
    <property type="entry name" value="HIS_KIN"/>
    <property type="match status" value="1"/>
</dbReference>
<dbReference type="InterPro" id="IPR003594">
    <property type="entry name" value="HATPase_dom"/>
</dbReference>
<dbReference type="GO" id="GO:0005886">
    <property type="term" value="C:plasma membrane"/>
    <property type="evidence" value="ECO:0007669"/>
    <property type="project" value="TreeGrafter"/>
</dbReference>
<dbReference type="EC" id="2.7.13.3" evidence="3"/>
<evidence type="ECO:0000256" key="10">
    <source>
        <dbReference type="ARBA" id="ARBA00022989"/>
    </source>
</evidence>